<dbReference type="OrthoDB" id="10255632at2759"/>
<proteinExistence type="predicted"/>
<evidence type="ECO:0000313" key="7">
    <source>
        <dbReference type="Proteomes" id="UP001163046"/>
    </source>
</evidence>
<dbReference type="Proteomes" id="UP001163046">
    <property type="component" value="Unassembled WGS sequence"/>
</dbReference>
<keyword evidence="4" id="KW-0159">Chromosome partition</keyword>
<keyword evidence="3 6" id="KW-0378">Hydrolase</keyword>
<dbReference type="Pfam" id="PF03568">
    <property type="entry name" value="Separin_C"/>
    <property type="match status" value="1"/>
</dbReference>
<protein>
    <recommendedName>
        <fullName evidence="2">separase</fullName>
        <ecNumber evidence="2">3.4.22.49</ecNumber>
    </recommendedName>
</protein>
<dbReference type="InterPro" id="IPR030397">
    <property type="entry name" value="SEPARIN_core_dom"/>
</dbReference>
<dbReference type="GO" id="GO:0005634">
    <property type="term" value="C:nucleus"/>
    <property type="evidence" value="ECO:0007669"/>
    <property type="project" value="InterPro"/>
</dbReference>
<organism evidence="6 7">
    <name type="scientific">Desmophyllum pertusum</name>
    <dbReference type="NCBI Taxonomy" id="174260"/>
    <lineage>
        <taxon>Eukaryota</taxon>
        <taxon>Metazoa</taxon>
        <taxon>Cnidaria</taxon>
        <taxon>Anthozoa</taxon>
        <taxon>Hexacorallia</taxon>
        <taxon>Scleractinia</taxon>
        <taxon>Caryophylliina</taxon>
        <taxon>Caryophylliidae</taxon>
        <taxon>Desmophyllum</taxon>
    </lineage>
</organism>
<dbReference type="PANTHER" id="PTHR12792:SF0">
    <property type="entry name" value="SEPARIN"/>
    <property type="match status" value="1"/>
</dbReference>
<accession>A0A9W9ZEN2</accession>
<evidence type="ECO:0000256" key="2">
    <source>
        <dbReference type="ARBA" id="ARBA00012489"/>
    </source>
</evidence>
<comment type="catalytic activity">
    <reaction evidence="1">
        <text>All bonds known to be hydrolyzed by this endopeptidase have arginine in P1 and an acidic residue in P4. P6 is often occupied by an acidic residue or by a hydroxy-amino-acid residue, the phosphorylation of which enhances cleavage.</text>
        <dbReference type="EC" id="3.4.22.49"/>
    </reaction>
</comment>
<dbReference type="GO" id="GO:0006508">
    <property type="term" value="P:proteolysis"/>
    <property type="evidence" value="ECO:0007669"/>
    <property type="project" value="InterPro"/>
</dbReference>
<dbReference type="EMBL" id="MU826354">
    <property type="protein sequence ID" value="KAJ7380136.1"/>
    <property type="molecule type" value="Genomic_DNA"/>
</dbReference>
<dbReference type="GO" id="GO:0004197">
    <property type="term" value="F:cysteine-type endopeptidase activity"/>
    <property type="evidence" value="ECO:0007669"/>
    <property type="project" value="InterPro"/>
</dbReference>
<gene>
    <name evidence="6" type="primary">ESPL1_2</name>
    <name evidence="6" type="ORF">OS493_010847</name>
</gene>
<evidence type="ECO:0000313" key="6">
    <source>
        <dbReference type="EMBL" id="KAJ7380136.1"/>
    </source>
</evidence>
<dbReference type="GO" id="GO:0005813">
    <property type="term" value="C:centrosome"/>
    <property type="evidence" value="ECO:0007669"/>
    <property type="project" value="TreeGrafter"/>
</dbReference>
<dbReference type="InterPro" id="IPR005314">
    <property type="entry name" value="Peptidase_C50"/>
</dbReference>
<evidence type="ECO:0000256" key="3">
    <source>
        <dbReference type="ARBA" id="ARBA00022801"/>
    </source>
</evidence>
<comment type="caution">
    <text evidence="6">The sequence shown here is derived from an EMBL/GenBank/DDBJ whole genome shotgun (WGS) entry which is preliminary data.</text>
</comment>
<reference evidence="6" key="1">
    <citation type="submission" date="2023-01" db="EMBL/GenBank/DDBJ databases">
        <title>Genome assembly of the deep-sea coral Lophelia pertusa.</title>
        <authorList>
            <person name="Herrera S."/>
            <person name="Cordes E."/>
        </authorList>
    </citation>
    <scope>NUCLEOTIDE SEQUENCE</scope>
    <source>
        <strain evidence="6">USNM1676648</strain>
        <tissue evidence="6">Polyp</tissue>
    </source>
</reference>
<evidence type="ECO:0000256" key="4">
    <source>
        <dbReference type="ARBA" id="ARBA00022829"/>
    </source>
</evidence>
<feature type="domain" description="Peptidase C50" evidence="5">
    <location>
        <begin position="338"/>
        <end position="433"/>
    </location>
</feature>
<dbReference type="GO" id="GO:0051307">
    <property type="term" value="P:meiotic chromosome separation"/>
    <property type="evidence" value="ECO:0007669"/>
    <property type="project" value="TreeGrafter"/>
</dbReference>
<dbReference type="GO" id="GO:0005737">
    <property type="term" value="C:cytoplasm"/>
    <property type="evidence" value="ECO:0007669"/>
    <property type="project" value="TreeGrafter"/>
</dbReference>
<name>A0A9W9ZEN2_9CNID</name>
<evidence type="ECO:0000259" key="5">
    <source>
        <dbReference type="PROSITE" id="PS51700"/>
    </source>
</evidence>
<keyword evidence="7" id="KW-1185">Reference proteome</keyword>
<dbReference type="GO" id="GO:0072686">
    <property type="term" value="C:mitotic spindle"/>
    <property type="evidence" value="ECO:0007669"/>
    <property type="project" value="TreeGrafter"/>
</dbReference>
<dbReference type="PROSITE" id="PS51700">
    <property type="entry name" value="SEPARIN"/>
    <property type="match status" value="1"/>
</dbReference>
<evidence type="ECO:0000256" key="1">
    <source>
        <dbReference type="ARBA" id="ARBA00000451"/>
    </source>
</evidence>
<dbReference type="AlphaFoldDB" id="A0A9W9ZEN2"/>
<sequence>MTQLAEDLSSLSLNNSSSEAQCKLAELVKARNIMKFISAHPNGKDKTASPFTPEEMSLLKNIPKEWTVCTLETFMRPGSQDKELMICRIRADCDPVLVKINTTSGEEQSKDNTSDVVMDLTKLFQCSVMEDFNDIMSDSVKSMNVNNTSEWWALRKRLDIKMKNLLEKLEASWLGRWKGVLLGQPINDDYCKSTASIARQLQEKISHLCGSVPDKQLLEVLVTSSLHLSRKEATEAMIEITGMDPTSPLLNELVDEFEELTDNLFENGNRKSNGNRAESNSTEAISRHPVILILGKDIQHLPWESIPMLFDQPVTRVPSLQFLLSKVCCQRQLPQVDPVKTFYALNPQNNLPNTQKMFQKWFECEDGWHGITGKAPTQEEFSDALTDHELFIYFGHGTGQEFLQGDNIQRLDCRAVTLLMGCSSGKLMVGGECEPRGMALNYLLAGCPAIVANLWDVTDKDIDRFSELLLKQWLQPDQHLSLPQVLSQSRQACKLKYLIGASPVLYGLPAYIKE</sequence>
<dbReference type="PANTHER" id="PTHR12792">
    <property type="entry name" value="EXTRA SPINDLE POLES 1-RELATED"/>
    <property type="match status" value="1"/>
</dbReference>
<dbReference type="EC" id="3.4.22.49" evidence="2"/>